<dbReference type="AlphaFoldDB" id="A0A1E5CXF2"/>
<gene>
    <name evidence="1" type="ORF">A130_17120</name>
</gene>
<sequence length="232" mass="26381">MVRITNKVRVCGDKDLPVWSIAHYLDQTSSNYNKLMMISRMCELTAEGIDQKDFLISKESIDVFSDKGVEFGVFKDHLDIDLDRKGDDPSKFWSILRAYKRPVIYYRSDNNVIPVFDPDGQYKFKVTKLEVNSPPSIDITGFMGGLAEIFTAGRNDRREERRLQIDEIEAENRILGQRAQNLERLASASAALNKEGVHAGIKHYAELEISHIMDAQARLNKKASINSLNVDV</sequence>
<dbReference type="EMBL" id="AJYW02000156">
    <property type="protein sequence ID" value="OEE75339.1"/>
    <property type="molecule type" value="Genomic_DNA"/>
</dbReference>
<name>A0A1E5CXF2_9VIBR</name>
<evidence type="ECO:0000313" key="2">
    <source>
        <dbReference type="Proteomes" id="UP000094165"/>
    </source>
</evidence>
<protein>
    <submittedName>
        <fullName evidence="1">Uncharacterized protein</fullName>
    </submittedName>
</protein>
<dbReference type="RefSeq" id="WP_017052167.1">
    <property type="nucleotide sequence ID" value="NZ_AJYW02000156.1"/>
</dbReference>
<organism evidence="1 2">
    <name type="scientific">Vibrio genomosp. F6 str. FF-238</name>
    <dbReference type="NCBI Taxonomy" id="1191298"/>
    <lineage>
        <taxon>Bacteria</taxon>
        <taxon>Pseudomonadati</taxon>
        <taxon>Pseudomonadota</taxon>
        <taxon>Gammaproteobacteria</taxon>
        <taxon>Vibrionales</taxon>
        <taxon>Vibrionaceae</taxon>
        <taxon>Vibrio</taxon>
    </lineage>
</organism>
<comment type="caution">
    <text evidence="1">The sequence shown here is derived from an EMBL/GenBank/DDBJ whole genome shotgun (WGS) entry which is preliminary data.</text>
</comment>
<proteinExistence type="predicted"/>
<reference evidence="1 2" key="1">
    <citation type="journal article" date="2012" name="Science">
        <title>Ecological populations of bacteria act as socially cohesive units of antibiotic production and resistance.</title>
        <authorList>
            <person name="Cordero O.X."/>
            <person name="Wildschutte H."/>
            <person name="Kirkup B."/>
            <person name="Proehl S."/>
            <person name="Ngo L."/>
            <person name="Hussain F."/>
            <person name="Le Roux F."/>
            <person name="Mincer T."/>
            <person name="Polz M.F."/>
        </authorList>
    </citation>
    <scope>NUCLEOTIDE SEQUENCE [LARGE SCALE GENOMIC DNA]</scope>
    <source>
        <strain evidence="1 2">FF-238</strain>
    </source>
</reference>
<evidence type="ECO:0000313" key="1">
    <source>
        <dbReference type="EMBL" id="OEE75339.1"/>
    </source>
</evidence>
<dbReference type="Proteomes" id="UP000094165">
    <property type="component" value="Unassembled WGS sequence"/>
</dbReference>
<keyword evidence="2" id="KW-1185">Reference proteome</keyword>
<accession>A0A1E5CXF2</accession>